<keyword evidence="1" id="KW-0677">Repeat</keyword>
<dbReference type="Proteomes" id="UP000229706">
    <property type="component" value="Unassembled WGS sequence"/>
</dbReference>
<feature type="domain" description="CBS" evidence="3">
    <location>
        <begin position="138"/>
        <end position="196"/>
    </location>
</feature>
<dbReference type="SUPFAM" id="SSF54631">
    <property type="entry name" value="CBS-domain pair"/>
    <property type="match status" value="2"/>
</dbReference>
<feature type="domain" description="CBS" evidence="3">
    <location>
        <begin position="69"/>
        <end position="130"/>
    </location>
</feature>
<dbReference type="PROSITE" id="PS51371">
    <property type="entry name" value="CBS"/>
    <property type="match status" value="3"/>
</dbReference>
<feature type="non-terminal residue" evidence="4">
    <location>
        <position position="341"/>
    </location>
</feature>
<accession>A0A2M8DC66</accession>
<proteinExistence type="predicted"/>
<dbReference type="InterPro" id="IPR051462">
    <property type="entry name" value="CBS_domain-containing"/>
</dbReference>
<protein>
    <recommendedName>
        <fullName evidence="3">CBS domain-containing protein</fullName>
    </recommendedName>
</protein>
<dbReference type="InterPro" id="IPR046342">
    <property type="entry name" value="CBS_dom_sf"/>
</dbReference>
<comment type="caution">
    <text evidence="4">The sequence shown here is derived from an EMBL/GenBank/DDBJ whole genome shotgun (WGS) entry which is preliminary data.</text>
</comment>
<keyword evidence="2" id="KW-0129">CBS domain</keyword>
<evidence type="ECO:0000313" key="5">
    <source>
        <dbReference type="Proteomes" id="UP000229706"/>
    </source>
</evidence>
<dbReference type="EMBL" id="PFTH01000154">
    <property type="protein sequence ID" value="PJB87998.1"/>
    <property type="molecule type" value="Genomic_DNA"/>
</dbReference>
<evidence type="ECO:0000256" key="1">
    <source>
        <dbReference type="ARBA" id="ARBA00022737"/>
    </source>
</evidence>
<feature type="domain" description="CBS" evidence="3">
    <location>
        <begin position="216"/>
        <end position="275"/>
    </location>
</feature>
<evidence type="ECO:0000256" key="2">
    <source>
        <dbReference type="PROSITE-ProRule" id="PRU00703"/>
    </source>
</evidence>
<dbReference type="AlphaFoldDB" id="A0A2M8DC66"/>
<dbReference type="Gene3D" id="3.10.580.10">
    <property type="entry name" value="CBS-domain"/>
    <property type="match status" value="2"/>
</dbReference>
<evidence type="ECO:0000313" key="4">
    <source>
        <dbReference type="EMBL" id="PJB87998.1"/>
    </source>
</evidence>
<dbReference type="PANTHER" id="PTHR48108">
    <property type="entry name" value="CBS DOMAIN-CONTAINING PROTEIN CBSX2, CHLOROPLASTIC"/>
    <property type="match status" value="1"/>
</dbReference>
<organism evidence="4 5">
    <name type="scientific">Candidatus Roizmanbacteria bacterium CG_4_9_14_0_8_um_filter_34_12</name>
    <dbReference type="NCBI Taxonomy" id="1974840"/>
    <lineage>
        <taxon>Bacteria</taxon>
        <taxon>Candidatus Roizmaniibacteriota</taxon>
    </lineage>
</organism>
<gene>
    <name evidence="4" type="ORF">CO083_04050</name>
</gene>
<name>A0A2M8DC66_9BACT</name>
<dbReference type="Gene3D" id="3.90.1280.20">
    <property type="match status" value="1"/>
</dbReference>
<evidence type="ECO:0000259" key="3">
    <source>
        <dbReference type="PROSITE" id="PS51371"/>
    </source>
</evidence>
<dbReference type="SMART" id="SM00116">
    <property type="entry name" value="CBS"/>
    <property type="match status" value="3"/>
</dbReference>
<sequence length="341" mass="38690">MKTKTVNLLKTDNIIKIGKEELLSSALSKLASSHDAAFVFNDEKKTEFAGLINPYFCLIKSSLPANTKVSHCLFHPPKIYTNSSISKVAQSMNDSKIHYLPVFNEQEVLLGIISARRMLTALQDSQVFKVTIESIIKQNKRPLAIVNENDSISTAVNLFKKTKLSKLIVVNKEGRLKGLLSYYDLINFLITPKHKEQRGDKVGGKTNFNLQKISNFSKTYILTLIKTDTMDMALKMIIEKKIGSVVIIDQDRKPVGIITTKDFLTLIIRTEKQKIVEITEKNLSKYNHFIVKRFFQNLKKIVYKLPNIIKAKLFVSENKHGGLYRVVLSLFPKKGSIKVIS</sequence>
<dbReference type="CDD" id="cd02205">
    <property type="entry name" value="CBS_pair_SF"/>
    <property type="match status" value="1"/>
</dbReference>
<dbReference type="PANTHER" id="PTHR48108:SF26">
    <property type="entry name" value="CBS DOMAIN-CONTAINING PROTEIN DDB_G0289609"/>
    <property type="match status" value="1"/>
</dbReference>
<reference evidence="5" key="1">
    <citation type="submission" date="2017-09" db="EMBL/GenBank/DDBJ databases">
        <title>Depth-based differentiation of microbial function through sediment-hosted aquifers and enrichment of novel symbionts in the deep terrestrial subsurface.</title>
        <authorList>
            <person name="Probst A.J."/>
            <person name="Ladd B."/>
            <person name="Jarett J.K."/>
            <person name="Geller-Mcgrath D.E."/>
            <person name="Sieber C.M.K."/>
            <person name="Emerson J.B."/>
            <person name="Anantharaman K."/>
            <person name="Thomas B.C."/>
            <person name="Malmstrom R."/>
            <person name="Stieglmeier M."/>
            <person name="Klingl A."/>
            <person name="Woyke T."/>
            <person name="Ryan C.M."/>
            <person name="Banfield J.F."/>
        </authorList>
    </citation>
    <scope>NUCLEOTIDE SEQUENCE [LARGE SCALE GENOMIC DNA]</scope>
</reference>
<dbReference type="InterPro" id="IPR000644">
    <property type="entry name" value="CBS_dom"/>
</dbReference>
<dbReference type="Pfam" id="PF00571">
    <property type="entry name" value="CBS"/>
    <property type="match status" value="3"/>
</dbReference>